<dbReference type="PROSITE" id="PS50943">
    <property type="entry name" value="HTH_CROC1"/>
    <property type="match status" value="1"/>
</dbReference>
<dbReference type="AlphaFoldDB" id="A0A7Z0J593"/>
<dbReference type="Pfam" id="PF01381">
    <property type="entry name" value="HTH_3"/>
    <property type="match status" value="1"/>
</dbReference>
<evidence type="ECO:0000259" key="1">
    <source>
        <dbReference type="PROSITE" id="PS50943"/>
    </source>
</evidence>
<proteinExistence type="predicted"/>
<accession>A0A7Z0J593</accession>
<sequence>MRNATVSKFPEQTSHRNNVAAAVRAHMGVRQIKDAALAREIGMTQSTMSRRTNGEMPFDVDELGRIARVFGISLVELISMPKGHPSD</sequence>
<dbReference type="GO" id="GO:0003677">
    <property type="term" value="F:DNA binding"/>
    <property type="evidence" value="ECO:0007669"/>
    <property type="project" value="InterPro"/>
</dbReference>
<dbReference type="SMART" id="SM00530">
    <property type="entry name" value="HTH_XRE"/>
    <property type="match status" value="1"/>
</dbReference>
<gene>
    <name evidence="2" type="ORF">HNR05_000936</name>
</gene>
<feature type="domain" description="HTH cro/C1-type" evidence="1">
    <location>
        <begin position="35"/>
        <end position="77"/>
    </location>
</feature>
<comment type="caution">
    <text evidence="2">The sequence shown here is derived from an EMBL/GenBank/DDBJ whole genome shotgun (WGS) entry which is preliminary data.</text>
</comment>
<organism evidence="2 3">
    <name type="scientific">Glaciibacter psychrotolerans</name>
    <dbReference type="NCBI Taxonomy" id="670054"/>
    <lineage>
        <taxon>Bacteria</taxon>
        <taxon>Bacillati</taxon>
        <taxon>Actinomycetota</taxon>
        <taxon>Actinomycetes</taxon>
        <taxon>Micrococcales</taxon>
        <taxon>Microbacteriaceae</taxon>
        <taxon>Glaciibacter</taxon>
    </lineage>
</organism>
<dbReference type="InterPro" id="IPR001387">
    <property type="entry name" value="Cro/C1-type_HTH"/>
</dbReference>
<dbReference type="Gene3D" id="1.10.260.40">
    <property type="entry name" value="lambda repressor-like DNA-binding domains"/>
    <property type="match status" value="1"/>
</dbReference>
<dbReference type="Proteomes" id="UP000537260">
    <property type="component" value="Unassembled WGS sequence"/>
</dbReference>
<dbReference type="RefSeq" id="WP_179577956.1">
    <property type="nucleotide sequence ID" value="NZ_JACCFM010000001.1"/>
</dbReference>
<keyword evidence="3" id="KW-1185">Reference proteome</keyword>
<dbReference type="SUPFAM" id="SSF47413">
    <property type="entry name" value="lambda repressor-like DNA-binding domains"/>
    <property type="match status" value="1"/>
</dbReference>
<reference evidence="2 3" key="1">
    <citation type="submission" date="2020-07" db="EMBL/GenBank/DDBJ databases">
        <title>Sequencing the genomes of 1000 actinobacteria strains.</title>
        <authorList>
            <person name="Klenk H.-P."/>
        </authorList>
    </citation>
    <scope>NUCLEOTIDE SEQUENCE [LARGE SCALE GENOMIC DNA]</scope>
    <source>
        <strain evidence="2 3">LI1</strain>
    </source>
</reference>
<evidence type="ECO:0000313" key="2">
    <source>
        <dbReference type="EMBL" id="NYJ19145.1"/>
    </source>
</evidence>
<name>A0A7Z0J593_9MICO</name>
<protein>
    <submittedName>
        <fullName evidence="2">Transcriptional regulator with XRE-family HTH domain</fullName>
    </submittedName>
</protein>
<evidence type="ECO:0000313" key="3">
    <source>
        <dbReference type="Proteomes" id="UP000537260"/>
    </source>
</evidence>
<dbReference type="CDD" id="cd00093">
    <property type="entry name" value="HTH_XRE"/>
    <property type="match status" value="1"/>
</dbReference>
<dbReference type="EMBL" id="JACCFM010000001">
    <property type="protein sequence ID" value="NYJ19145.1"/>
    <property type="molecule type" value="Genomic_DNA"/>
</dbReference>
<dbReference type="InterPro" id="IPR010982">
    <property type="entry name" value="Lambda_DNA-bd_dom_sf"/>
</dbReference>